<protein>
    <submittedName>
        <fullName evidence="5">Prohibitin family protein</fullName>
    </submittedName>
</protein>
<evidence type="ECO:0000313" key="5">
    <source>
        <dbReference type="EMBL" id="WXA93281.1"/>
    </source>
</evidence>
<dbReference type="RefSeq" id="WP_394843881.1">
    <property type="nucleotide sequence ID" value="NZ_CP089982.1"/>
</dbReference>
<dbReference type="InterPro" id="IPR036013">
    <property type="entry name" value="Band_7/SPFH_dom_sf"/>
</dbReference>
<dbReference type="SUPFAM" id="SSF117892">
    <property type="entry name" value="Band 7/SPFH domain"/>
    <property type="match status" value="1"/>
</dbReference>
<evidence type="ECO:0000313" key="6">
    <source>
        <dbReference type="Proteomes" id="UP001379533"/>
    </source>
</evidence>
<evidence type="ECO:0000259" key="4">
    <source>
        <dbReference type="SMART" id="SM00244"/>
    </source>
</evidence>
<evidence type="ECO:0000256" key="3">
    <source>
        <dbReference type="SAM" id="MobiDB-lite"/>
    </source>
</evidence>
<dbReference type="SMART" id="SM00244">
    <property type="entry name" value="PHB"/>
    <property type="match status" value="1"/>
</dbReference>
<dbReference type="Proteomes" id="UP001379533">
    <property type="component" value="Chromosome"/>
</dbReference>
<keyword evidence="6" id="KW-1185">Reference proteome</keyword>
<gene>
    <name evidence="5" type="ORF">LZC95_43370</name>
</gene>
<feature type="region of interest" description="Disordered" evidence="3">
    <location>
        <begin position="391"/>
        <end position="417"/>
    </location>
</feature>
<evidence type="ECO:0000256" key="1">
    <source>
        <dbReference type="ARBA" id="ARBA00004167"/>
    </source>
</evidence>
<evidence type="ECO:0000256" key="2">
    <source>
        <dbReference type="SAM" id="Coils"/>
    </source>
</evidence>
<reference evidence="5 6" key="1">
    <citation type="submission" date="2021-12" db="EMBL/GenBank/DDBJ databases">
        <title>Discovery of the Pendulisporaceae a myxobacterial family with distinct sporulation behavior and unique specialized metabolism.</title>
        <authorList>
            <person name="Garcia R."/>
            <person name="Popoff A."/>
            <person name="Bader C.D."/>
            <person name="Loehr J."/>
            <person name="Walesch S."/>
            <person name="Walt C."/>
            <person name="Boldt J."/>
            <person name="Bunk B."/>
            <person name="Haeckl F.J.F.P.J."/>
            <person name="Gunesch A.P."/>
            <person name="Birkelbach J."/>
            <person name="Nuebel U."/>
            <person name="Pietschmann T."/>
            <person name="Bach T."/>
            <person name="Mueller R."/>
        </authorList>
    </citation>
    <scope>NUCLEOTIDE SEQUENCE [LARGE SCALE GENOMIC DNA]</scope>
    <source>
        <strain evidence="5 6">MSr12523</strain>
    </source>
</reference>
<keyword evidence="2" id="KW-0175">Coiled coil</keyword>
<feature type="compositionally biased region" description="Low complexity" evidence="3">
    <location>
        <begin position="402"/>
        <end position="417"/>
    </location>
</feature>
<proteinExistence type="predicted"/>
<dbReference type="EMBL" id="CP089982">
    <property type="protein sequence ID" value="WXA93281.1"/>
    <property type="molecule type" value="Genomic_DNA"/>
</dbReference>
<dbReference type="PANTHER" id="PTHR42911:SF1">
    <property type="entry name" value="MODULATOR OF FTSH PROTEASE HFLC"/>
    <property type="match status" value="1"/>
</dbReference>
<organism evidence="5 6">
    <name type="scientific">Pendulispora brunnea</name>
    <dbReference type="NCBI Taxonomy" id="2905690"/>
    <lineage>
        <taxon>Bacteria</taxon>
        <taxon>Pseudomonadati</taxon>
        <taxon>Myxococcota</taxon>
        <taxon>Myxococcia</taxon>
        <taxon>Myxococcales</taxon>
        <taxon>Sorangiineae</taxon>
        <taxon>Pendulisporaceae</taxon>
        <taxon>Pendulispora</taxon>
    </lineage>
</organism>
<dbReference type="Gene3D" id="3.30.479.30">
    <property type="entry name" value="Band 7 domain"/>
    <property type="match status" value="1"/>
</dbReference>
<feature type="coiled-coil region" evidence="2">
    <location>
        <begin position="228"/>
        <end position="262"/>
    </location>
</feature>
<dbReference type="PANTHER" id="PTHR42911">
    <property type="entry name" value="MODULATOR OF FTSH PROTEASE HFLC"/>
    <property type="match status" value="1"/>
</dbReference>
<dbReference type="InterPro" id="IPR001107">
    <property type="entry name" value="Band_7"/>
</dbReference>
<feature type="domain" description="Band 7" evidence="4">
    <location>
        <begin position="58"/>
        <end position="227"/>
    </location>
</feature>
<sequence length="417" mass="45351">MRFLRSLGAFFRKIGVLSRAAAWATVLGILETVGTERGRRVLAVAAFVLGAGGLMLLRPVRSIPPGEIGVRANRLTGGVSTLREGWAIDIPLLHELRLFPLRDQIYRSERSARADAEAPFQTVEGLSIGVEVSVRYALDPAKVVSVAERPADVGRELVEPTVDGVLHRTFAKHTVRDIFSEKRADIQKELEDQLKPQLLPDGILLRSVFIGAVDLPKEYRAGLESMLAEELSSEKMRYTLELKDKQVREAALEADADKVKREKAAEAAGLEEIIAAKSRAEAMKHVLPFKEKEIEQKRLEAEAAKVARVKQAEGEADARRIEAAGEADSRRKLAEAEAFRIDATGKAQSAQLERDSALIAKNPLLIQKTVADKLSDKVQVIIAPPQSGFFAGGLLGQPPPSSQAAAKAASPASEGRE</sequence>
<dbReference type="Pfam" id="PF01145">
    <property type="entry name" value="Band_7"/>
    <property type="match status" value="1"/>
</dbReference>
<accession>A0ABZ2K3J3</accession>
<comment type="subcellular location">
    <subcellularLocation>
        <location evidence="1">Membrane</location>
        <topology evidence="1">Single-pass membrane protein</topology>
    </subcellularLocation>
</comment>
<name>A0ABZ2K3J3_9BACT</name>